<accession>A0A0G4FMZ6</accession>
<dbReference type="AlphaFoldDB" id="A0A0G4FMZ6"/>
<feature type="transmembrane region" description="Helical" evidence="1">
    <location>
        <begin position="21"/>
        <end position="44"/>
    </location>
</feature>
<dbReference type="VEuPathDB" id="CryptoDB:Vbra_15835"/>
<gene>
    <name evidence="2" type="ORF">Vbra_15835</name>
</gene>
<sequence length="241" mass="25677">MFANRLRQYVHLPRSFCGYSLAFGIKLGCGLQLLYGIFGLAASLDNFVMTGWPPKGIFAVKNDVLLSNIEGQHLFCELLLALAASLLVGALIGFAGIAALSIPLLSIYAGWATLSVPLLFAADAHHSRTLCVTEVTAADDPENDACRRMIGINIADSIFKVIAGSYIAAVAVSACRRLSVGDFVTVCVGPAGMRELGPHDAHGMSLMDEADDQETDVGDGRGFVRDHHHPVFSPFEVDQAG</sequence>
<evidence type="ECO:0000313" key="3">
    <source>
        <dbReference type="Proteomes" id="UP000041254"/>
    </source>
</evidence>
<evidence type="ECO:0000313" key="2">
    <source>
        <dbReference type="EMBL" id="CEM15618.1"/>
    </source>
</evidence>
<dbReference type="Proteomes" id="UP000041254">
    <property type="component" value="Unassembled WGS sequence"/>
</dbReference>
<keyword evidence="1" id="KW-0812">Transmembrane</keyword>
<dbReference type="EMBL" id="CDMY01000466">
    <property type="protein sequence ID" value="CEM15618.1"/>
    <property type="molecule type" value="Genomic_DNA"/>
</dbReference>
<evidence type="ECO:0000256" key="1">
    <source>
        <dbReference type="SAM" id="Phobius"/>
    </source>
</evidence>
<feature type="transmembrane region" description="Helical" evidence="1">
    <location>
        <begin position="78"/>
        <end position="105"/>
    </location>
</feature>
<keyword evidence="1" id="KW-1133">Transmembrane helix</keyword>
<proteinExistence type="predicted"/>
<organism evidence="2 3">
    <name type="scientific">Vitrella brassicaformis (strain CCMP3155)</name>
    <dbReference type="NCBI Taxonomy" id="1169540"/>
    <lineage>
        <taxon>Eukaryota</taxon>
        <taxon>Sar</taxon>
        <taxon>Alveolata</taxon>
        <taxon>Colpodellida</taxon>
        <taxon>Vitrellaceae</taxon>
        <taxon>Vitrella</taxon>
    </lineage>
</organism>
<name>A0A0G4FMZ6_VITBC</name>
<keyword evidence="3" id="KW-1185">Reference proteome</keyword>
<reference evidence="2 3" key="1">
    <citation type="submission" date="2014-11" db="EMBL/GenBank/DDBJ databases">
        <authorList>
            <person name="Zhu J."/>
            <person name="Qi W."/>
            <person name="Song R."/>
        </authorList>
    </citation>
    <scope>NUCLEOTIDE SEQUENCE [LARGE SCALE GENOMIC DNA]</scope>
</reference>
<dbReference type="InParanoid" id="A0A0G4FMZ6"/>
<keyword evidence="1" id="KW-0472">Membrane</keyword>
<protein>
    <submittedName>
        <fullName evidence="2">Uncharacterized protein</fullName>
    </submittedName>
</protein>